<dbReference type="Proteomes" id="UP000006158">
    <property type="component" value="Chromosome"/>
</dbReference>
<organism evidence="1 2">
    <name type="scientific">Mycolicibacterium smegmatis (strain ATCC 700084 / mc(2)155)</name>
    <name type="common">Mycobacterium smegmatis</name>
    <dbReference type="NCBI Taxonomy" id="246196"/>
    <lineage>
        <taxon>Bacteria</taxon>
        <taxon>Bacillati</taxon>
        <taxon>Actinomycetota</taxon>
        <taxon>Actinomycetes</taxon>
        <taxon>Mycobacteriales</taxon>
        <taxon>Mycobacteriaceae</taxon>
        <taxon>Mycolicibacterium</taxon>
    </lineage>
</organism>
<reference evidence="1 2" key="2">
    <citation type="journal article" date="2009" name="Genome Res.">
        <title>Ortho-proteogenomics: multiple proteomes investigation through orthology and a new MS-based protocol.</title>
        <authorList>
            <person name="Gallien S."/>
            <person name="Perrodou E."/>
            <person name="Carapito C."/>
            <person name="Deshayes C."/>
            <person name="Reyrat J.M."/>
            <person name="Van Dorsselaer A."/>
            <person name="Poch O."/>
            <person name="Schaeffer C."/>
            <person name="Lecompte O."/>
        </authorList>
    </citation>
    <scope>NUCLEOTIDE SEQUENCE [LARGE SCALE GENOMIC DNA]</scope>
    <source>
        <strain evidence="2">ATCC 700084 / mc(2)155</strain>
    </source>
</reference>
<sequence length="40" mass="4457">MCHVQALCRPPEVQFLGEDDEAAQVSHVEAPHTLIDNSIR</sequence>
<proteinExistence type="predicted"/>
<name>I7FSW4_MYCS2</name>
<evidence type="ECO:0000313" key="2">
    <source>
        <dbReference type="Proteomes" id="UP000006158"/>
    </source>
</evidence>
<dbReference type="AlphaFoldDB" id="I7FSW4"/>
<accession>I7FSW4</accession>
<dbReference type="KEGG" id="msg:MSMEI_5503"/>
<protein>
    <submittedName>
        <fullName evidence="1">Uncharacterized protein</fullName>
    </submittedName>
</protein>
<dbReference type="EMBL" id="CP001663">
    <property type="protein sequence ID" value="AFP41943.1"/>
    <property type="molecule type" value="Genomic_DNA"/>
</dbReference>
<gene>
    <name evidence="1" type="ordered locus">MSMEI_5503</name>
</gene>
<evidence type="ECO:0000313" key="1">
    <source>
        <dbReference type="EMBL" id="AFP41943.1"/>
    </source>
</evidence>
<reference evidence="1 2" key="1">
    <citation type="journal article" date="2007" name="Genome Biol.">
        <title>Interrupted coding sequences in Mycobacterium smegmatis: authentic mutations or sequencing errors?</title>
        <authorList>
            <person name="Deshayes C."/>
            <person name="Perrodou E."/>
            <person name="Gallien S."/>
            <person name="Euphrasie D."/>
            <person name="Schaeffer C."/>
            <person name="Van-Dorsselaer A."/>
            <person name="Poch O."/>
            <person name="Lecompte O."/>
            <person name="Reyrat J.M."/>
        </authorList>
    </citation>
    <scope>NUCLEOTIDE SEQUENCE [LARGE SCALE GENOMIC DNA]</scope>
    <source>
        <strain evidence="2">ATCC 700084 / mc(2)155</strain>
    </source>
</reference>